<dbReference type="EMBL" id="JAUIZM010000011">
    <property type="protein sequence ID" value="KAK1356983.1"/>
    <property type="molecule type" value="Genomic_DNA"/>
</dbReference>
<dbReference type="Pfam" id="PF03004">
    <property type="entry name" value="Transposase_24"/>
    <property type="match status" value="1"/>
</dbReference>
<organism evidence="3 4">
    <name type="scientific">Heracleum sosnowskyi</name>
    <dbReference type="NCBI Taxonomy" id="360622"/>
    <lineage>
        <taxon>Eukaryota</taxon>
        <taxon>Viridiplantae</taxon>
        <taxon>Streptophyta</taxon>
        <taxon>Embryophyta</taxon>
        <taxon>Tracheophyta</taxon>
        <taxon>Spermatophyta</taxon>
        <taxon>Magnoliopsida</taxon>
        <taxon>eudicotyledons</taxon>
        <taxon>Gunneridae</taxon>
        <taxon>Pentapetalae</taxon>
        <taxon>asterids</taxon>
        <taxon>campanulids</taxon>
        <taxon>Apiales</taxon>
        <taxon>Apiaceae</taxon>
        <taxon>Apioideae</taxon>
        <taxon>apioid superclade</taxon>
        <taxon>Tordylieae</taxon>
        <taxon>Tordyliinae</taxon>
        <taxon>Heracleum</taxon>
    </lineage>
</organism>
<protein>
    <recommendedName>
        <fullName evidence="2">Glyoxalase/fosfomycin resistance/dioxygenase domain-containing protein</fullName>
    </recommendedName>
</protein>
<keyword evidence="4" id="KW-1185">Reference proteome</keyword>
<name>A0AAD8GZN6_9APIA</name>
<dbReference type="GO" id="GO:0005737">
    <property type="term" value="C:cytoplasm"/>
    <property type="evidence" value="ECO:0007669"/>
    <property type="project" value="TreeGrafter"/>
</dbReference>
<reference evidence="3" key="2">
    <citation type="submission" date="2023-05" db="EMBL/GenBank/DDBJ databases">
        <authorList>
            <person name="Schelkunov M.I."/>
        </authorList>
    </citation>
    <scope>NUCLEOTIDE SEQUENCE</scope>
    <source>
        <strain evidence="3">Hsosn_3</strain>
        <tissue evidence="3">Leaf</tissue>
    </source>
</reference>
<dbReference type="Gene3D" id="3.10.180.10">
    <property type="entry name" value="2,3-Dihydroxybiphenyl 1,2-Dioxygenase, domain 1"/>
    <property type="match status" value="1"/>
</dbReference>
<dbReference type="PANTHER" id="PTHR46036">
    <property type="entry name" value="LACTOYLGLUTATHIONE LYASE"/>
    <property type="match status" value="1"/>
</dbReference>
<dbReference type="InterPro" id="IPR029068">
    <property type="entry name" value="Glyas_Bleomycin-R_OHBP_Dase"/>
</dbReference>
<evidence type="ECO:0000313" key="4">
    <source>
        <dbReference type="Proteomes" id="UP001237642"/>
    </source>
</evidence>
<dbReference type="SUPFAM" id="SSF54593">
    <property type="entry name" value="Glyoxalase/Bleomycin resistance protein/Dihydroxybiphenyl dioxygenase"/>
    <property type="match status" value="1"/>
</dbReference>
<gene>
    <name evidence="3" type="ORF">POM88_050239</name>
</gene>
<evidence type="ECO:0000313" key="3">
    <source>
        <dbReference type="EMBL" id="KAK1356983.1"/>
    </source>
</evidence>
<dbReference type="InterPro" id="IPR004360">
    <property type="entry name" value="Glyas_Fos-R_dOase_dom"/>
</dbReference>
<dbReference type="PANTHER" id="PTHR46036:SF2">
    <property type="entry name" value="LACTOYLGLUTATHIONE LYASE GLX1"/>
    <property type="match status" value="1"/>
</dbReference>
<comment type="caution">
    <text evidence="3">The sequence shown here is derived from an EMBL/GenBank/DDBJ whole genome shotgun (WGS) entry which is preliminary data.</text>
</comment>
<dbReference type="AlphaFoldDB" id="A0AAD8GZN6"/>
<dbReference type="Proteomes" id="UP001237642">
    <property type="component" value="Unassembled WGS sequence"/>
</dbReference>
<dbReference type="GO" id="GO:0004462">
    <property type="term" value="F:lactoylglutathione lyase activity"/>
    <property type="evidence" value="ECO:0007669"/>
    <property type="project" value="TreeGrafter"/>
</dbReference>
<dbReference type="Pfam" id="PF00903">
    <property type="entry name" value="Glyoxalase"/>
    <property type="match status" value="1"/>
</dbReference>
<feature type="domain" description="Glyoxalase/fosfomycin resistance/dioxygenase" evidence="2">
    <location>
        <begin position="66"/>
        <end position="103"/>
    </location>
</feature>
<evidence type="ECO:0000259" key="2">
    <source>
        <dbReference type="Pfam" id="PF00903"/>
    </source>
</evidence>
<feature type="region of interest" description="Disordered" evidence="1">
    <location>
        <begin position="157"/>
        <end position="187"/>
    </location>
</feature>
<dbReference type="InterPro" id="IPR004252">
    <property type="entry name" value="Probable_transposase_24"/>
</dbReference>
<accession>A0AAD8GZN6</accession>
<proteinExistence type="predicted"/>
<reference evidence="3" key="1">
    <citation type="submission" date="2023-02" db="EMBL/GenBank/DDBJ databases">
        <title>Genome of toxic invasive species Heracleum sosnowskyi carries increased number of genes despite the absence of recent whole-genome duplications.</title>
        <authorList>
            <person name="Schelkunov M."/>
            <person name="Shtratnikova V."/>
            <person name="Makarenko M."/>
            <person name="Klepikova A."/>
            <person name="Omelchenko D."/>
            <person name="Novikova G."/>
            <person name="Obukhova E."/>
            <person name="Bogdanov V."/>
            <person name="Penin A."/>
            <person name="Logacheva M."/>
        </authorList>
    </citation>
    <scope>NUCLEOTIDE SEQUENCE</scope>
    <source>
        <strain evidence="3">Hsosn_3</strain>
        <tissue evidence="3">Leaf</tissue>
    </source>
</reference>
<evidence type="ECO:0000256" key="1">
    <source>
        <dbReference type="SAM" id="MobiDB-lite"/>
    </source>
</evidence>
<sequence length="195" mass="22241">MAKSEAKPVSELLEWPNKDKRRFLHAVYRVGDLDRTIKKRDIPEEKYSNAFLGFGLEESQFVVELTYSFGHFAIATPDVYKFVENARAKGGNVSREPGRVKDNIIYEGFMKSATNCFKYLRSRARGGWERTSELDNMIGRDVWLSWIEDWKTTKCQAKSERKKQNRRGGVDQGSNPPIHTGGSAFGRTVAARLVS</sequence>
<dbReference type="GO" id="GO:0019243">
    <property type="term" value="P:methylglyoxal catabolic process to D-lactate via S-lactoyl-glutathione"/>
    <property type="evidence" value="ECO:0007669"/>
    <property type="project" value="TreeGrafter"/>
</dbReference>